<accession>A0A0A9EX26</accession>
<organism evidence="1">
    <name type="scientific">Arundo donax</name>
    <name type="common">Giant reed</name>
    <name type="synonym">Donax arundinaceus</name>
    <dbReference type="NCBI Taxonomy" id="35708"/>
    <lineage>
        <taxon>Eukaryota</taxon>
        <taxon>Viridiplantae</taxon>
        <taxon>Streptophyta</taxon>
        <taxon>Embryophyta</taxon>
        <taxon>Tracheophyta</taxon>
        <taxon>Spermatophyta</taxon>
        <taxon>Magnoliopsida</taxon>
        <taxon>Liliopsida</taxon>
        <taxon>Poales</taxon>
        <taxon>Poaceae</taxon>
        <taxon>PACMAD clade</taxon>
        <taxon>Arundinoideae</taxon>
        <taxon>Arundineae</taxon>
        <taxon>Arundo</taxon>
    </lineage>
</organism>
<reference evidence="1" key="1">
    <citation type="submission" date="2014-09" db="EMBL/GenBank/DDBJ databases">
        <authorList>
            <person name="Magalhaes I.L.F."/>
            <person name="Oliveira U."/>
            <person name="Santos F.R."/>
            <person name="Vidigal T.H.D.A."/>
            <person name="Brescovit A.D."/>
            <person name="Santos A.J."/>
        </authorList>
    </citation>
    <scope>NUCLEOTIDE SEQUENCE</scope>
    <source>
        <tissue evidence="1">Shoot tissue taken approximately 20 cm above the soil surface</tissue>
    </source>
</reference>
<reference evidence="1" key="2">
    <citation type="journal article" date="2015" name="Data Brief">
        <title>Shoot transcriptome of the giant reed, Arundo donax.</title>
        <authorList>
            <person name="Barrero R.A."/>
            <person name="Guerrero F.D."/>
            <person name="Moolhuijzen P."/>
            <person name="Goolsby J.A."/>
            <person name="Tidwell J."/>
            <person name="Bellgard S.E."/>
            <person name="Bellgard M.I."/>
        </authorList>
    </citation>
    <scope>NUCLEOTIDE SEQUENCE</scope>
    <source>
        <tissue evidence="1">Shoot tissue taken approximately 20 cm above the soil surface</tissue>
    </source>
</reference>
<sequence length="395" mass="45336">MLTLRCPNVDLVLEEEAVLLSSLPLNPSSELRVIGMKPMHPQPYSKLYWKHKKLVRGVIVITDTRERLHDFHGRKTNLYVGHYKAQFLKIDCCIKKAIKEDPISLSSYTLMKRFRHPNAVTIESIYWEGNQARLLLSTVDGSFEGWVLKHGCNILFNAAWDGTTLSEVYRSMIIDLCKVLEKLIKDGICPIRICAKNLYIKLIHGVPKLKVLMDDVECVEKDESLKAKQVKNFWHGVTQMITSSLERSHFPPFNINTAGFCNFIGKDSANKLEAYPDRWSYQEKGAYLLTIVSADREKIRPLIKSSGVVWATKGTGELRTKLNQIIVDHKTDNIFYNLSVPYDYIRLCRNSFKRFNILSPELQGAFGTNEGILQKMEKWDPEIWLKLFEAIGLPA</sequence>
<proteinExistence type="predicted"/>
<dbReference type="EMBL" id="GBRH01192566">
    <property type="protein sequence ID" value="JAE05330.1"/>
    <property type="molecule type" value="Transcribed_RNA"/>
</dbReference>
<dbReference type="AlphaFoldDB" id="A0A0A9EX26"/>
<evidence type="ECO:0000313" key="1">
    <source>
        <dbReference type="EMBL" id="JAE05330.1"/>
    </source>
</evidence>
<protein>
    <submittedName>
        <fullName evidence="1">Uncharacterized protein</fullName>
    </submittedName>
</protein>
<name>A0A0A9EX26_ARUDO</name>